<proteinExistence type="predicted"/>
<accession>A7EL95</accession>
<dbReference type="Proteomes" id="UP000001312">
    <property type="component" value="Unassembled WGS sequence"/>
</dbReference>
<name>A7EL95_SCLS1</name>
<evidence type="ECO:0000313" key="2">
    <source>
        <dbReference type="Proteomes" id="UP000001312"/>
    </source>
</evidence>
<dbReference type="HOGENOM" id="CLU_2672594_0_0_1"/>
<dbReference type="EMBL" id="CH476627">
    <property type="protein sequence ID" value="EDO03611.1"/>
    <property type="molecule type" value="Genomic_DNA"/>
</dbReference>
<dbReference type="GeneID" id="5489084"/>
<dbReference type="AlphaFoldDB" id="A7EL95"/>
<dbReference type="KEGG" id="ssl:SS1G_06092"/>
<protein>
    <submittedName>
        <fullName evidence="1">Uncharacterized protein</fullName>
    </submittedName>
</protein>
<dbReference type="RefSeq" id="XP_001593170.1">
    <property type="nucleotide sequence ID" value="XM_001593120.1"/>
</dbReference>
<sequence>MESLLLKLRIGVDRWLGCWLWFRIRGCVGGICWWGSRWRREVWWGGGEEIPTRMEMKGTDIWALGVSLLGNGVDG</sequence>
<gene>
    <name evidence="1" type="ORF">SS1G_06092</name>
</gene>
<dbReference type="InParanoid" id="A7EL95"/>
<reference evidence="2" key="1">
    <citation type="journal article" date="2011" name="PLoS Genet.">
        <title>Genomic analysis of the necrotrophic fungal pathogens Sclerotinia sclerotiorum and Botrytis cinerea.</title>
        <authorList>
            <person name="Amselem J."/>
            <person name="Cuomo C.A."/>
            <person name="van Kan J.A."/>
            <person name="Viaud M."/>
            <person name="Benito E.P."/>
            <person name="Couloux A."/>
            <person name="Coutinho P.M."/>
            <person name="de Vries R.P."/>
            <person name="Dyer P.S."/>
            <person name="Fillinger S."/>
            <person name="Fournier E."/>
            <person name="Gout L."/>
            <person name="Hahn M."/>
            <person name="Kohn L."/>
            <person name="Lapalu N."/>
            <person name="Plummer K.M."/>
            <person name="Pradier J.M."/>
            <person name="Quevillon E."/>
            <person name="Sharon A."/>
            <person name="Simon A."/>
            <person name="ten Have A."/>
            <person name="Tudzynski B."/>
            <person name="Tudzynski P."/>
            <person name="Wincker P."/>
            <person name="Andrew M."/>
            <person name="Anthouard V."/>
            <person name="Beever R.E."/>
            <person name="Beffa R."/>
            <person name="Benoit I."/>
            <person name="Bouzid O."/>
            <person name="Brault B."/>
            <person name="Chen Z."/>
            <person name="Choquer M."/>
            <person name="Collemare J."/>
            <person name="Cotton P."/>
            <person name="Danchin E.G."/>
            <person name="Da Silva C."/>
            <person name="Gautier A."/>
            <person name="Giraud C."/>
            <person name="Giraud T."/>
            <person name="Gonzalez C."/>
            <person name="Grossetete S."/>
            <person name="Guldener U."/>
            <person name="Henrissat B."/>
            <person name="Howlett B.J."/>
            <person name="Kodira C."/>
            <person name="Kretschmer M."/>
            <person name="Lappartient A."/>
            <person name="Leroch M."/>
            <person name="Levis C."/>
            <person name="Mauceli E."/>
            <person name="Neuveglise C."/>
            <person name="Oeser B."/>
            <person name="Pearson M."/>
            <person name="Poulain J."/>
            <person name="Poussereau N."/>
            <person name="Quesneville H."/>
            <person name="Rascle C."/>
            <person name="Schumacher J."/>
            <person name="Segurens B."/>
            <person name="Sexton A."/>
            <person name="Silva E."/>
            <person name="Sirven C."/>
            <person name="Soanes D.M."/>
            <person name="Talbot N.J."/>
            <person name="Templeton M."/>
            <person name="Yandava C."/>
            <person name="Yarden O."/>
            <person name="Zeng Q."/>
            <person name="Rollins J.A."/>
            <person name="Lebrun M.H."/>
            <person name="Dickman M."/>
        </authorList>
    </citation>
    <scope>NUCLEOTIDE SEQUENCE [LARGE SCALE GENOMIC DNA]</scope>
    <source>
        <strain evidence="2">ATCC 18683 / 1980 / Ss-1</strain>
    </source>
</reference>
<organism evidence="1 2">
    <name type="scientific">Sclerotinia sclerotiorum (strain ATCC 18683 / 1980 / Ss-1)</name>
    <name type="common">White mold</name>
    <name type="synonym">Whetzelinia sclerotiorum</name>
    <dbReference type="NCBI Taxonomy" id="665079"/>
    <lineage>
        <taxon>Eukaryota</taxon>
        <taxon>Fungi</taxon>
        <taxon>Dikarya</taxon>
        <taxon>Ascomycota</taxon>
        <taxon>Pezizomycotina</taxon>
        <taxon>Leotiomycetes</taxon>
        <taxon>Helotiales</taxon>
        <taxon>Sclerotiniaceae</taxon>
        <taxon>Sclerotinia</taxon>
    </lineage>
</organism>
<keyword evidence="2" id="KW-1185">Reference proteome</keyword>
<evidence type="ECO:0000313" key="1">
    <source>
        <dbReference type="EMBL" id="EDO03611.1"/>
    </source>
</evidence>